<dbReference type="GO" id="GO:0000156">
    <property type="term" value="F:phosphorelay response regulator activity"/>
    <property type="evidence" value="ECO:0007669"/>
    <property type="project" value="InterPro"/>
</dbReference>
<dbReference type="Gene3D" id="2.40.50.40">
    <property type="match status" value="1"/>
</dbReference>
<reference evidence="4" key="1">
    <citation type="submission" date="2018-12" db="EMBL/GenBank/DDBJ databases">
        <authorList>
            <person name="Sun L."/>
            <person name="Chen Z."/>
        </authorList>
    </citation>
    <scope>NUCLEOTIDE SEQUENCE [LARGE SCALE GENOMIC DNA]</scope>
    <source>
        <strain evidence="4">DSM 16012</strain>
    </source>
</reference>
<organism evidence="4 5">
    <name type="scientific">Siminovitchia fortis</name>
    <dbReference type="NCBI Taxonomy" id="254758"/>
    <lineage>
        <taxon>Bacteria</taxon>
        <taxon>Bacillati</taxon>
        <taxon>Bacillota</taxon>
        <taxon>Bacilli</taxon>
        <taxon>Bacillales</taxon>
        <taxon>Bacillaceae</taxon>
        <taxon>Siminovitchia</taxon>
    </lineage>
</organism>
<dbReference type="PROSITE" id="PS50110">
    <property type="entry name" value="RESPONSE_REGULATORY"/>
    <property type="match status" value="1"/>
</dbReference>
<dbReference type="Pfam" id="PF00072">
    <property type="entry name" value="Response_reg"/>
    <property type="match status" value="1"/>
</dbReference>
<dbReference type="Gene3D" id="3.40.50.2300">
    <property type="match status" value="1"/>
</dbReference>
<feature type="domain" description="Response regulatory" evidence="2">
    <location>
        <begin position="4"/>
        <end position="119"/>
    </location>
</feature>
<feature type="domain" description="HTH LytTR-type" evidence="3">
    <location>
        <begin position="149"/>
        <end position="255"/>
    </location>
</feature>
<evidence type="ECO:0000259" key="2">
    <source>
        <dbReference type="PROSITE" id="PS50110"/>
    </source>
</evidence>
<dbReference type="InterPro" id="IPR007492">
    <property type="entry name" value="LytTR_DNA-bd_dom"/>
</dbReference>
<dbReference type="SMART" id="SM00850">
    <property type="entry name" value="LytTR"/>
    <property type="match status" value="1"/>
</dbReference>
<dbReference type="OrthoDB" id="9809318at2"/>
<gene>
    <name evidence="4" type="ORF">D4N35_011755</name>
</gene>
<dbReference type="CDD" id="cd17532">
    <property type="entry name" value="REC_LytTR_AlgR-like"/>
    <property type="match status" value="1"/>
</dbReference>
<evidence type="ECO:0000256" key="1">
    <source>
        <dbReference type="PROSITE-ProRule" id="PRU00169"/>
    </source>
</evidence>
<dbReference type="InterPro" id="IPR011006">
    <property type="entry name" value="CheY-like_superfamily"/>
</dbReference>
<dbReference type="PROSITE" id="PS50930">
    <property type="entry name" value="HTH_LYTTR"/>
    <property type="match status" value="1"/>
</dbReference>
<dbReference type="InterPro" id="IPR001789">
    <property type="entry name" value="Sig_transdc_resp-reg_receiver"/>
</dbReference>
<dbReference type="PANTHER" id="PTHR37299:SF1">
    <property type="entry name" value="STAGE 0 SPORULATION PROTEIN A HOMOLOG"/>
    <property type="match status" value="1"/>
</dbReference>
<accession>A0A443IQ70</accession>
<dbReference type="EMBL" id="QYTU02000025">
    <property type="protein sequence ID" value="RWR08443.1"/>
    <property type="molecule type" value="Genomic_DNA"/>
</dbReference>
<evidence type="ECO:0000259" key="3">
    <source>
        <dbReference type="PROSITE" id="PS50930"/>
    </source>
</evidence>
<dbReference type="Gene3D" id="2.20.25.10">
    <property type="match status" value="1"/>
</dbReference>
<keyword evidence="1" id="KW-0597">Phosphoprotein</keyword>
<evidence type="ECO:0000313" key="4">
    <source>
        <dbReference type="EMBL" id="RWR08443.1"/>
    </source>
</evidence>
<protein>
    <submittedName>
        <fullName evidence="4">Response regulator transcription factor</fullName>
    </submittedName>
</protein>
<dbReference type="SMART" id="SM00448">
    <property type="entry name" value="REC"/>
    <property type="match status" value="1"/>
</dbReference>
<dbReference type="RefSeq" id="WP_120073804.1">
    <property type="nucleotide sequence ID" value="NZ_CP126113.1"/>
</dbReference>
<dbReference type="AlphaFoldDB" id="A0A443IQ70"/>
<feature type="modified residue" description="4-aspartylphosphate" evidence="1">
    <location>
        <position position="55"/>
    </location>
</feature>
<evidence type="ECO:0000313" key="5">
    <source>
        <dbReference type="Proteomes" id="UP000273811"/>
    </source>
</evidence>
<dbReference type="InterPro" id="IPR046947">
    <property type="entry name" value="LytR-like"/>
</dbReference>
<dbReference type="PANTHER" id="PTHR37299">
    <property type="entry name" value="TRANSCRIPTIONAL REGULATOR-RELATED"/>
    <property type="match status" value="1"/>
</dbReference>
<dbReference type="Pfam" id="PF04397">
    <property type="entry name" value="LytTR"/>
    <property type="match status" value="1"/>
</dbReference>
<name>A0A443IQ70_9BACI</name>
<keyword evidence="5" id="KW-1185">Reference proteome</keyword>
<sequence>MTIRVMVAEDERLVREELIYMLQQEKDFLLCPSAESGEQLLELYEKYSPDVIFLDIHMPRLSGVDVAKKLTKDKEKPPLFVFITAYDDYALEAFKVEAVDYLLKPYDESRLREASDRIRRRLSGSAAPGSLNNRIKGSSPGSIPASSKLLIDDGEKVVVLSPESIYYATRVDRYVEIHTEDEFVQGKMTLQELEEKLKGFRFFRTHRSYLVNLDFIQEITPWFNGAYNLILKGEKRTRIPVSRSAQKKLFQLLGQ</sequence>
<dbReference type="Proteomes" id="UP000273811">
    <property type="component" value="Unassembled WGS sequence"/>
</dbReference>
<dbReference type="SUPFAM" id="SSF52172">
    <property type="entry name" value="CheY-like"/>
    <property type="match status" value="1"/>
</dbReference>
<comment type="caution">
    <text evidence="4">The sequence shown here is derived from an EMBL/GenBank/DDBJ whole genome shotgun (WGS) entry which is preliminary data.</text>
</comment>
<dbReference type="GO" id="GO:0003677">
    <property type="term" value="F:DNA binding"/>
    <property type="evidence" value="ECO:0007669"/>
    <property type="project" value="InterPro"/>
</dbReference>
<proteinExistence type="predicted"/>